<dbReference type="Proteomes" id="UP000075666">
    <property type="component" value="Unassembled WGS sequence"/>
</dbReference>
<evidence type="ECO:0000256" key="1">
    <source>
        <dbReference type="SAM" id="MobiDB-lite"/>
    </source>
</evidence>
<accession>A0A150LGZ8</accession>
<dbReference type="KEGG" id="hspo:JGZ69_15870"/>
<gene>
    <name evidence="2" type="ORF">B4102_1500</name>
    <name evidence="3" type="ORF">JGZ69_15870</name>
</gene>
<dbReference type="RefSeq" id="WP_066225998.1">
    <property type="nucleotide sequence ID" value="NZ_CP066701.1"/>
</dbReference>
<proteinExistence type="predicted"/>
<dbReference type="PATRIC" id="fig|46224.3.peg.3286"/>
<dbReference type="STRING" id="46224.B4102_1500"/>
<evidence type="ECO:0000313" key="3">
    <source>
        <dbReference type="EMBL" id="QQX24276.1"/>
    </source>
</evidence>
<dbReference type="EMBL" id="CP066701">
    <property type="protein sequence ID" value="QQX24276.1"/>
    <property type="molecule type" value="Genomic_DNA"/>
</dbReference>
<protein>
    <submittedName>
        <fullName evidence="2">Uncharacterized protein</fullName>
    </submittedName>
</protein>
<name>A0A150LGZ8_9BACI</name>
<organism evidence="2 4">
    <name type="scientific">Heyndrickxia sporothermodurans</name>
    <dbReference type="NCBI Taxonomy" id="46224"/>
    <lineage>
        <taxon>Bacteria</taxon>
        <taxon>Bacillati</taxon>
        <taxon>Bacillota</taxon>
        <taxon>Bacilli</taxon>
        <taxon>Bacillales</taxon>
        <taxon>Bacillaceae</taxon>
        <taxon>Heyndrickxia</taxon>
    </lineage>
</organism>
<dbReference type="OrthoDB" id="1798639at2"/>
<dbReference type="AlphaFoldDB" id="A0A150LGZ8"/>
<reference evidence="3 5" key="2">
    <citation type="submission" date="2020-12" db="EMBL/GenBank/DDBJ databases">
        <title>Taxonomic evaluation of the Bacillus sporothermodurans group of bacteria based on whole genome sequences.</title>
        <authorList>
            <person name="Fiedler G."/>
            <person name="Herbstmann A.-D."/>
            <person name="Doll E."/>
            <person name="Wenning M."/>
            <person name="Brinks E."/>
            <person name="Kabisch J."/>
            <person name="Breitenwieser F."/>
            <person name="Lappann M."/>
            <person name="Boehnlein C."/>
            <person name="Franz C."/>
        </authorList>
    </citation>
    <scope>NUCLEOTIDE SEQUENCE [LARGE SCALE GENOMIC DNA]</scope>
    <source>
        <strain evidence="3 5">DSM 10599</strain>
    </source>
</reference>
<evidence type="ECO:0000313" key="4">
    <source>
        <dbReference type="Proteomes" id="UP000075666"/>
    </source>
</evidence>
<reference evidence="2 4" key="1">
    <citation type="submission" date="2016-01" db="EMBL/GenBank/DDBJ databases">
        <title>Genome Sequences of Twelve Sporeforming Bacillus Species Isolated from Foods.</title>
        <authorList>
            <person name="Berendsen E.M."/>
            <person name="Wells-Bennik M.H."/>
            <person name="Krawcyk A.O."/>
            <person name="De Jong A."/>
            <person name="Holsappel S."/>
            <person name="Eijlander R.T."/>
            <person name="Kuipers O.P."/>
        </authorList>
    </citation>
    <scope>NUCLEOTIDE SEQUENCE [LARGE SCALE GENOMIC DNA]</scope>
    <source>
        <strain evidence="2 4">B4102</strain>
    </source>
</reference>
<keyword evidence="4" id="KW-1185">Reference proteome</keyword>
<evidence type="ECO:0000313" key="5">
    <source>
        <dbReference type="Proteomes" id="UP000595512"/>
    </source>
</evidence>
<evidence type="ECO:0000313" key="2">
    <source>
        <dbReference type="EMBL" id="KYD11597.1"/>
    </source>
</evidence>
<sequence length="132" mass="15083">MELIIAIIVGIIGYIVKRKTETQETDKRPTPRHVYSPAKPSDTTQQKIKKVASTIETSYKNEKASLLEKIEENIERTNEAQIIKEYEEVTSLQKEYQEKTKKIAIDETDLLKGIILAEVLGPPRAKKPFKSK</sequence>
<feature type="region of interest" description="Disordered" evidence="1">
    <location>
        <begin position="20"/>
        <end position="48"/>
    </location>
</feature>
<dbReference type="GeneID" id="62497394"/>
<dbReference type="Proteomes" id="UP000595512">
    <property type="component" value="Chromosome"/>
</dbReference>
<feature type="compositionally biased region" description="Basic and acidic residues" evidence="1">
    <location>
        <begin position="20"/>
        <end position="29"/>
    </location>
</feature>
<dbReference type="EMBL" id="LQYN01000004">
    <property type="protein sequence ID" value="KYD11597.1"/>
    <property type="molecule type" value="Genomic_DNA"/>
</dbReference>